<dbReference type="AlphaFoldDB" id="A0A7W9ZF67"/>
<dbReference type="PANTHER" id="PTHR43072">
    <property type="entry name" value="N-ACETYLTRANSFERASE"/>
    <property type="match status" value="1"/>
</dbReference>
<name>A0A7W9ZF67_NOVIT</name>
<dbReference type="RefSeq" id="WP_184263197.1">
    <property type="nucleotide sequence ID" value="NZ_JACIIX010000005.1"/>
</dbReference>
<keyword evidence="2" id="KW-0012">Acyltransferase</keyword>
<feature type="domain" description="N-acetyltransferase" evidence="1">
    <location>
        <begin position="15"/>
        <end position="180"/>
    </location>
</feature>
<evidence type="ECO:0000259" key="1">
    <source>
        <dbReference type="PROSITE" id="PS51186"/>
    </source>
</evidence>
<protein>
    <submittedName>
        <fullName evidence="2">Phosphinothricin acetyltransferase</fullName>
        <ecNumber evidence="2">2.3.1.183</ecNumber>
    </submittedName>
</protein>
<proteinExistence type="predicted"/>
<keyword evidence="3" id="KW-1185">Reference proteome</keyword>
<evidence type="ECO:0000313" key="3">
    <source>
        <dbReference type="Proteomes" id="UP000544872"/>
    </source>
</evidence>
<sequence length="189" mass="20006">MSTPPCRPPVARPSLVVRPSEEADLPALQAIYQHHVLTGTGTFEEDPPTLAEMTARRAKVLGGGYPYLVAVDSADGSVAGYAYVGPYRERSAYRFMVEDSIYIAPGRQGQGVGRLLLTALLAECEARGYRQIVAVIGDSGNVGSIGLHTALGFQHVGKFTAAGLKFGRWLDVVFMQKALGAGAETVPGA</sequence>
<keyword evidence="2" id="KW-0808">Transferase</keyword>
<dbReference type="PANTHER" id="PTHR43072:SF8">
    <property type="entry name" value="ACYLTRANSFERASE FABY-RELATED"/>
    <property type="match status" value="1"/>
</dbReference>
<dbReference type="InterPro" id="IPR016181">
    <property type="entry name" value="Acyl_CoA_acyltransferase"/>
</dbReference>
<dbReference type="Gene3D" id="3.40.630.30">
    <property type="match status" value="1"/>
</dbReference>
<comment type="caution">
    <text evidence="2">The sequence shown here is derived from an EMBL/GenBank/DDBJ whole genome shotgun (WGS) entry which is preliminary data.</text>
</comment>
<evidence type="ECO:0000313" key="2">
    <source>
        <dbReference type="EMBL" id="MBB6210368.1"/>
    </source>
</evidence>
<dbReference type="EC" id="2.3.1.183" evidence="2"/>
<dbReference type="CDD" id="cd04301">
    <property type="entry name" value="NAT_SF"/>
    <property type="match status" value="1"/>
</dbReference>
<accession>A0A7W9ZF67</accession>
<dbReference type="GO" id="GO:0102971">
    <property type="term" value="F:phosphinothricin N-acetyltransferase activity"/>
    <property type="evidence" value="ECO:0007669"/>
    <property type="project" value="UniProtKB-EC"/>
</dbReference>
<organism evidence="2 3">
    <name type="scientific">Novispirillum itersonii</name>
    <name type="common">Aquaspirillum itersonii</name>
    <dbReference type="NCBI Taxonomy" id="189"/>
    <lineage>
        <taxon>Bacteria</taxon>
        <taxon>Pseudomonadati</taxon>
        <taxon>Pseudomonadota</taxon>
        <taxon>Alphaproteobacteria</taxon>
        <taxon>Rhodospirillales</taxon>
        <taxon>Novispirillaceae</taxon>
        <taxon>Novispirillum</taxon>
    </lineage>
</organism>
<dbReference type="Proteomes" id="UP000544872">
    <property type="component" value="Unassembled WGS sequence"/>
</dbReference>
<reference evidence="2 3" key="1">
    <citation type="submission" date="2020-08" db="EMBL/GenBank/DDBJ databases">
        <title>Genomic Encyclopedia of Type Strains, Phase IV (KMG-IV): sequencing the most valuable type-strain genomes for metagenomic binning, comparative biology and taxonomic classification.</title>
        <authorList>
            <person name="Goeker M."/>
        </authorList>
    </citation>
    <scope>NUCLEOTIDE SEQUENCE [LARGE SCALE GENOMIC DNA]</scope>
    <source>
        <strain evidence="2 3">DSM 11590</strain>
    </source>
</reference>
<dbReference type="Pfam" id="PF00583">
    <property type="entry name" value="Acetyltransf_1"/>
    <property type="match status" value="1"/>
</dbReference>
<dbReference type="InterPro" id="IPR000182">
    <property type="entry name" value="GNAT_dom"/>
</dbReference>
<dbReference type="SUPFAM" id="SSF55729">
    <property type="entry name" value="Acyl-CoA N-acyltransferases (Nat)"/>
    <property type="match status" value="1"/>
</dbReference>
<gene>
    <name evidence="2" type="ORF">FHS48_001783</name>
</gene>
<dbReference type="EMBL" id="JACIIX010000005">
    <property type="protein sequence ID" value="MBB6210368.1"/>
    <property type="molecule type" value="Genomic_DNA"/>
</dbReference>
<dbReference type="PROSITE" id="PS51186">
    <property type="entry name" value="GNAT"/>
    <property type="match status" value="1"/>
</dbReference>